<dbReference type="Pfam" id="PF16472">
    <property type="entry name" value="DUF5050"/>
    <property type="match status" value="1"/>
</dbReference>
<dbReference type="InterPro" id="IPR032485">
    <property type="entry name" value="LRP1-like_beta_prop"/>
</dbReference>
<sequence>MLRTITTWTITAAFAAGLALISPLPALQAASSVYPISYPAFPVTINETIIDQVHSVYPLLLYRDITYFPMTWDYTSALGLTAAWNGQKGLSIAMQDKKAGCSPLKQTLSAQANSSTGSASAIPAPFPVTVNGSLIDNTKEPYPVLFYNDITYFPMTWKFTKEAFNWQVNWDNARGYEIQSCVRPTQEKLIQTDSFNLANGGQLAAKDDWIYMNPSRSSGGAHSLVKAKADGTNRMKLSDDNAMSINIVGDWLYYINFEASSPSAIYKIRTDGTDRTMVSQTAASRLWVHDGWIYYIPLAEQPNEMGGIYQTSSGIFRMKTDGTSEQKLLEDTKVSGFYLNDEQIYFRLMEGEHTKLYLMNLDGSGQKMLRNDVTDFIVADDWIYYVLDRKQMYKMSLDGSVDIPLFELEKPQLSSMTYWNGWIYYTKFISGSIAGANPIERIRIDGTDQQKVTEARPLSLYIAGNEMYFANWSMGDQTLEHFKLNN</sequence>
<dbReference type="Gene3D" id="2.120.10.30">
    <property type="entry name" value="TolB, C-terminal domain"/>
    <property type="match status" value="1"/>
</dbReference>
<dbReference type="InterPro" id="IPR011042">
    <property type="entry name" value="6-blade_b-propeller_TolB-like"/>
</dbReference>
<dbReference type="PANTHER" id="PTHR32256">
    <property type="match status" value="1"/>
</dbReference>
<comment type="caution">
    <text evidence="2">The sequence shown here is derived from an EMBL/GenBank/DDBJ whole genome shotgun (WGS) entry which is preliminary data.</text>
</comment>
<name>A0ABT1YC36_9BACL</name>
<feature type="domain" description="Prolow-density lipoprotein receptor-related protein 1-like beta-propeller" evidence="1">
    <location>
        <begin position="196"/>
        <end position="473"/>
    </location>
</feature>
<dbReference type="EMBL" id="JANQBD010000001">
    <property type="protein sequence ID" value="MCR8629773.1"/>
    <property type="molecule type" value="Genomic_DNA"/>
</dbReference>
<organism evidence="2 3">
    <name type="scientific">Paenibacillus radicis</name>
    <name type="common">ex Xue et al. 2023</name>
    <dbReference type="NCBI Taxonomy" id="2972489"/>
    <lineage>
        <taxon>Bacteria</taxon>
        <taxon>Bacillati</taxon>
        <taxon>Bacillota</taxon>
        <taxon>Bacilli</taxon>
        <taxon>Bacillales</taxon>
        <taxon>Paenibacillaceae</taxon>
        <taxon>Paenibacillus</taxon>
    </lineage>
</organism>
<proteinExistence type="predicted"/>
<dbReference type="Proteomes" id="UP001300012">
    <property type="component" value="Unassembled WGS sequence"/>
</dbReference>
<dbReference type="RefSeq" id="WP_258211390.1">
    <property type="nucleotide sequence ID" value="NZ_JANQBD010000001.1"/>
</dbReference>
<evidence type="ECO:0000313" key="3">
    <source>
        <dbReference type="Proteomes" id="UP001300012"/>
    </source>
</evidence>
<evidence type="ECO:0000313" key="2">
    <source>
        <dbReference type="EMBL" id="MCR8629773.1"/>
    </source>
</evidence>
<evidence type="ECO:0000259" key="1">
    <source>
        <dbReference type="Pfam" id="PF16472"/>
    </source>
</evidence>
<dbReference type="InterPro" id="IPR053369">
    <property type="entry name" value="SrfA-induced_signal"/>
</dbReference>
<reference evidence="2 3" key="1">
    <citation type="submission" date="2022-08" db="EMBL/GenBank/DDBJ databases">
        <title>Paenibacillus endoradicis sp. nov., Paenibacillus radicibacter sp. nov and Paenibacillus pararadicis sp. nov., three cold-adapted plant growth-promoting bacteria isolated from root of Larix gmelinii in Great Khingan.</title>
        <authorList>
            <person name="Xue H."/>
        </authorList>
    </citation>
    <scope>NUCLEOTIDE SEQUENCE [LARGE SCALE GENOMIC DNA]</scope>
    <source>
        <strain evidence="2 3">N5-1-1-5</strain>
    </source>
</reference>
<accession>A0ABT1YC36</accession>
<protein>
    <submittedName>
        <fullName evidence="2">DUF5050 domain-containing protein</fullName>
    </submittedName>
</protein>
<keyword evidence="3" id="KW-1185">Reference proteome</keyword>
<dbReference type="PANTHER" id="PTHR32256:SF17">
    <property type="entry name" value="EGF-LIKE DOMAIN-CONTAINING PROTEIN"/>
    <property type="match status" value="1"/>
</dbReference>
<dbReference type="SUPFAM" id="SSF69304">
    <property type="entry name" value="Tricorn protease N-terminal domain"/>
    <property type="match status" value="1"/>
</dbReference>
<gene>
    <name evidence="2" type="ORF">NV381_01030</name>
</gene>